<dbReference type="SUPFAM" id="SSF57903">
    <property type="entry name" value="FYVE/PHD zinc finger"/>
    <property type="match status" value="1"/>
</dbReference>
<dbReference type="SMART" id="SM00249">
    <property type="entry name" value="PHD"/>
    <property type="match status" value="1"/>
</dbReference>
<organism evidence="7">
    <name type="scientific">Schistosoma japonicum</name>
    <name type="common">Blood fluke</name>
    <dbReference type="NCBI Taxonomy" id="6182"/>
    <lineage>
        <taxon>Eukaryota</taxon>
        <taxon>Metazoa</taxon>
        <taxon>Spiralia</taxon>
        <taxon>Lophotrochozoa</taxon>
        <taxon>Platyhelminthes</taxon>
        <taxon>Trematoda</taxon>
        <taxon>Digenea</taxon>
        <taxon>Strigeidida</taxon>
        <taxon>Schistosomatoidea</taxon>
        <taxon>Schistosomatidae</taxon>
        <taxon>Schistosoma</taxon>
    </lineage>
</organism>
<dbReference type="EMBL" id="AY915242">
    <property type="protein sequence ID" value="AAX30463.2"/>
    <property type="molecule type" value="mRNA"/>
</dbReference>
<reference evidence="7" key="2">
    <citation type="journal article" date="2006" name="PLoS Pathog.">
        <title>New perspectives on host-parasite interplay by comparative transcriptomic and proteomic analyses of Schistosoma japonicum.</title>
        <authorList>
            <person name="Liu F."/>
            <person name="Lu J."/>
            <person name="Hu W."/>
            <person name="Wang S.Y."/>
            <person name="Cui S.J."/>
            <person name="Chi M."/>
            <person name="Yan Q."/>
            <person name="Wang X.R."/>
            <person name="Song H.D."/>
            <person name="Xu X.N."/>
            <person name="Wang J.J."/>
            <person name="Zhang X.L."/>
            <person name="Zhang X."/>
            <person name="Wang Z.Q."/>
            <person name="Xue C.L."/>
            <person name="Brindley P.J."/>
            <person name="McManus D.P."/>
            <person name="Yang P.Y."/>
            <person name="Feng Z."/>
            <person name="Chen Z."/>
            <person name="Han Z.G."/>
        </authorList>
    </citation>
    <scope>NUCLEOTIDE SEQUENCE</scope>
</reference>
<dbReference type="GO" id="GO:0005669">
    <property type="term" value="C:transcription factor TFIID complex"/>
    <property type="evidence" value="ECO:0007669"/>
    <property type="project" value="TreeGrafter"/>
</dbReference>
<feature type="domain" description="PHD-type" evidence="6">
    <location>
        <begin position="1"/>
        <end position="35"/>
    </location>
</feature>
<dbReference type="Gene3D" id="3.30.40.10">
    <property type="entry name" value="Zinc/RING finger domain, C3HC4 (zinc finger)"/>
    <property type="match status" value="1"/>
</dbReference>
<evidence type="ECO:0000256" key="3">
    <source>
        <dbReference type="ARBA" id="ARBA00022833"/>
    </source>
</evidence>
<keyword evidence="3" id="KW-0862">Zinc</keyword>
<evidence type="ECO:0000259" key="6">
    <source>
        <dbReference type="PROSITE" id="PS50016"/>
    </source>
</evidence>
<proteinExistence type="evidence at transcript level"/>
<dbReference type="AlphaFoldDB" id="Q5BSM2"/>
<feature type="compositionally biased region" description="Low complexity" evidence="5">
    <location>
        <begin position="41"/>
        <end position="56"/>
    </location>
</feature>
<dbReference type="PANTHER" id="PTHR46452:SF1">
    <property type="entry name" value="TRANSCRIPTION INITIATION FACTOR TFIID SUBUNIT 3"/>
    <property type="match status" value="1"/>
</dbReference>
<evidence type="ECO:0000313" key="7">
    <source>
        <dbReference type="EMBL" id="AAX30463.2"/>
    </source>
</evidence>
<name>Q5BSM2_SCHJA</name>
<dbReference type="InterPro" id="IPR013083">
    <property type="entry name" value="Znf_RING/FYVE/PHD"/>
</dbReference>
<feature type="region of interest" description="Disordered" evidence="5">
    <location>
        <begin position="36"/>
        <end position="78"/>
    </location>
</feature>
<keyword evidence="1" id="KW-0479">Metal-binding</keyword>
<evidence type="ECO:0000256" key="5">
    <source>
        <dbReference type="SAM" id="MobiDB-lite"/>
    </source>
</evidence>
<evidence type="ECO:0000256" key="1">
    <source>
        <dbReference type="ARBA" id="ARBA00022723"/>
    </source>
</evidence>
<dbReference type="Pfam" id="PF00628">
    <property type="entry name" value="PHD"/>
    <property type="match status" value="1"/>
</dbReference>
<dbReference type="InterPro" id="IPR011011">
    <property type="entry name" value="Znf_FYVE_PHD"/>
</dbReference>
<accession>Q5BSM2</accession>
<sequence>MIGCDNCQDWYHSTCLGLSKAPEVPQWFCPKCSQKPLPSTNSLLSKGSSHGSLNSSRPNVKHSAREPGSKNPKYKPKR</sequence>
<dbReference type="PROSITE" id="PS50016">
    <property type="entry name" value="ZF_PHD_2"/>
    <property type="match status" value="1"/>
</dbReference>
<dbReference type="InterPro" id="IPR001965">
    <property type="entry name" value="Znf_PHD"/>
</dbReference>
<reference evidence="7" key="1">
    <citation type="submission" date="2005-01" db="EMBL/GenBank/DDBJ databases">
        <authorList>
            <person name="Han Z."/>
        </authorList>
    </citation>
    <scope>NUCLEOTIDE SEQUENCE</scope>
</reference>
<dbReference type="GO" id="GO:0045944">
    <property type="term" value="P:positive regulation of transcription by RNA polymerase II"/>
    <property type="evidence" value="ECO:0007669"/>
    <property type="project" value="TreeGrafter"/>
</dbReference>
<evidence type="ECO:0000256" key="4">
    <source>
        <dbReference type="PROSITE-ProRule" id="PRU00146"/>
    </source>
</evidence>
<dbReference type="GO" id="GO:0002039">
    <property type="term" value="F:p53 binding"/>
    <property type="evidence" value="ECO:0007669"/>
    <property type="project" value="TreeGrafter"/>
</dbReference>
<dbReference type="PANTHER" id="PTHR46452">
    <property type="entry name" value="TRANSCRIPTION INITIATION FACTOR TFIID SUBUNIT 3"/>
    <property type="match status" value="1"/>
</dbReference>
<dbReference type="InterPro" id="IPR019787">
    <property type="entry name" value="Znf_PHD-finger"/>
</dbReference>
<dbReference type="GO" id="GO:0008270">
    <property type="term" value="F:zinc ion binding"/>
    <property type="evidence" value="ECO:0007669"/>
    <property type="project" value="UniProtKB-KW"/>
</dbReference>
<keyword evidence="2 4" id="KW-0863">Zinc-finger</keyword>
<evidence type="ECO:0000256" key="2">
    <source>
        <dbReference type="ARBA" id="ARBA00022771"/>
    </source>
</evidence>
<protein>
    <submittedName>
        <fullName evidence="7">SJCHGC03802 protein</fullName>
    </submittedName>
</protein>